<dbReference type="EMBL" id="UYRV01027864">
    <property type="protein sequence ID" value="VDK81620.1"/>
    <property type="molecule type" value="Genomic_DNA"/>
</dbReference>
<proteinExistence type="predicted"/>
<sequence length="116" mass="12352">MLPDRILRCDTLGDSYTNQGRITETQALNKPFFDTLGYVPPAPPQTPAMGGTGSAGPSASSGSNNEPGYLPDYQGDRYTNQGRIAETQALNKPFFDNLGYVPPAPPQTPAMGGARF</sequence>
<dbReference type="OrthoDB" id="5871327at2759"/>
<protein>
    <submittedName>
        <fullName evidence="2">Uncharacterized protein</fullName>
    </submittedName>
</protein>
<evidence type="ECO:0000313" key="2">
    <source>
        <dbReference type="EMBL" id="VDK81620.1"/>
    </source>
</evidence>
<reference evidence="2 3" key="1">
    <citation type="submission" date="2018-11" db="EMBL/GenBank/DDBJ databases">
        <authorList>
            <consortium name="Pathogen Informatics"/>
        </authorList>
    </citation>
    <scope>NUCLEOTIDE SEQUENCE [LARGE SCALE GENOMIC DNA]</scope>
</reference>
<evidence type="ECO:0000256" key="1">
    <source>
        <dbReference type="SAM" id="MobiDB-lite"/>
    </source>
</evidence>
<dbReference type="Proteomes" id="UP000271889">
    <property type="component" value="Unassembled WGS sequence"/>
</dbReference>
<evidence type="ECO:0000313" key="3">
    <source>
        <dbReference type="Proteomes" id="UP000271889"/>
    </source>
</evidence>
<accession>A0A3P6TR73</accession>
<name>A0A3P6TR73_CYLGO</name>
<organism evidence="2 3">
    <name type="scientific">Cylicostephanus goldi</name>
    <name type="common">Nematode worm</name>
    <dbReference type="NCBI Taxonomy" id="71465"/>
    <lineage>
        <taxon>Eukaryota</taxon>
        <taxon>Metazoa</taxon>
        <taxon>Ecdysozoa</taxon>
        <taxon>Nematoda</taxon>
        <taxon>Chromadorea</taxon>
        <taxon>Rhabditida</taxon>
        <taxon>Rhabditina</taxon>
        <taxon>Rhabditomorpha</taxon>
        <taxon>Strongyloidea</taxon>
        <taxon>Strongylidae</taxon>
        <taxon>Cylicostephanus</taxon>
    </lineage>
</organism>
<feature type="region of interest" description="Disordered" evidence="1">
    <location>
        <begin position="97"/>
        <end position="116"/>
    </location>
</feature>
<dbReference type="AlphaFoldDB" id="A0A3P6TR73"/>
<feature type="region of interest" description="Disordered" evidence="1">
    <location>
        <begin position="34"/>
        <end position="77"/>
    </location>
</feature>
<keyword evidence="3" id="KW-1185">Reference proteome</keyword>
<gene>
    <name evidence="2" type="ORF">CGOC_LOCUS7855</name>
</gene>